<reference evidence="5 6" key="1">
    <citation type="submission" date="2019-10" db="EMBL/GenBank/DDBJ databases">
        <title>Epibacterium sp. nov., isolated from seawater.</title>
        <authorList>
            <person name="Zhang X."/>
            <person name="Li N."/>
        </authorList>
    </citation>
    <scope>NUCLEOTIDE SEQUENCE [LARGE SCALE GENOMIC DNA]</scope>
    <source>
        <strain evidence="5 6">SM1979</strain>
    </source>
</reference>
<dbReference type="GO" id="GO:0030170">
    <property type="term" value="F:pyridoxal phosphate binding"/>
    <property type="evidence" value="ECO:0007669"/>
    <property type="project" value="TreeGrafter"/>
</dbReference>
<sequence length="403" mass="43817">MQQIPNVHEAEPIPEAARAEIDALLQSGDLFRYTAPENAPVTLLEQDFAKLLGTKYALAVSSCSAALFLSLKALGLPRDARVLIPGFTFAAVPSSVIHADCVPVLCEVADNYRINMVDFEAKLDQTIQAVIISHMRGHTSDMDAIMALCDARGIPVVEDAAHSLGTTWHGQNIGTIGRVGCFSFQSYKMINAGEGGILVTDDADLVARAVIMSGAYEHNWKKHKGPEGQNDPELADAFATWQNQLPLYNLRMSNLSAVVIRPQIPELARRVTDGLANHDYMAEQLNAHPQFHVPAPLAPERRAPDSIQFNLVGLSDAQIAAFSEASAARGVKVQIFGRSTDNARAFWNWQFMGDVPELPQTRAMLMNACDVRLPVRLTRPELDAILAVLTGAMDETLANKAAA</sequence>
<feature type="modified residue" description="N6-(pyridoxal phosphate)lysine" evidence="3">
    <location>
        <position position="188"/>
    </location>
</feature>
<dbReference type="Gene3D" id="3.40.640.10">
    <property type="entry name" value="Type I PLP-dependent aspartate aminotransferase-like (Major domain)"/>
    <property type="match status" value="1"/>
</dbReference>
<dbReference type="GO" id="GO:0008483">
    <property type="term" value="F:transaminase activity"/>
    <property type="evidence" value="ECO:0007669"/>
    <property type="project" value="UniProtKB-KW"/>
</dbReference>
<comment type="caution">
    <text evidence="5">The sequence shown here is derived from an EMBL/GenBank/DDBJ whole genome shotgun (WGS) entry which is preliminary data.</text>
</comment>
<feature type="active site" description="Proton acceptor" evidence="2">
    <location>
        <position position="188"/>
    </location>
</feature>
<organism evidence="5 6">
    <name type="scientific">Tritonibacter litoralis</name>
    <dbReference type="NCBI Taxonomy" id="2662264"/>
    <lineage>
        <taxon>Bacteria</taxon>
        <taxon>Pseudomonadati</taxon>
        <taxon>Pseudomonadota</taxon>
        <taxon>Alphaproteobacteria</taxon>
        <taxon>Rhodobacterales</taxon>
        <taxon>Paracoccaceae</taxon>
        <taxon>Tritonibacter</taxon>
    </lineage>
</organism>
<keyword evidence="5" id="KW-0808">Transferase</keyword>
<evidence type="ECO:0000313" key="5">
    <source>
        <dbReference type="EMBL" id="MQQ09917.1"/>
    </source>
</evidence>
<proteinExistence type="inferred from homology"/>
<protein>
    <submittedName>
        <fullName evidence="5">Aminotransferase class I/II-fold pyridoxal phosphate-dependent enzyme</fullName>
    </submittedName>
</protein>
<dbReference type="InterPro" id="IPR015421">
    <property type="entry name" value="PyrdxlP-dep_Trfase_major"/>
</dbReference>
<dbReference type="GO" id="GO:0000271">
    <property type="term" value="P:polysaccharide biosynthetic process"/>
    <property type="evidence" value="ECO:0007669"/>
    <property type="project" value="TreeGrafter"/>
</dbReference>
<evidence type="ECO:0000256" key="1">
    <source>
        <dbReference type="ARBA" id="ARBA00037999"/>
    </source>
</evidence>
<keyword evidence="3 4" id="KW-0663">Pyridoxal phosphate</keyword>
<dbReference type="InterPro" id="IPR015424">
    <property type="entry name" value="PyrdxlP-dep_Trfase"/>
</dbReference>
<accession>A0A843YMP7</accession>
<dbReference type="InterPro" id="IPR000653">
    <property type="entry name" value="DegT/StrS_aminotransferase"/>
</dbReference>
<dbReference type="PANTHER" id="PTHR30244:SF34">
    <property type="entry name" value="DTDP-4-AMINO-4,6-DIDEOXYGALACTOSE TRANSAMINASE"/>
    <property type="match status" value="1"/>
</dbReference>
<gene>
    <name evidence="5" type="ORF">GFB49_15735</name>
</gene>
<dbReference type="RefSeq" id="WP_153216897.1">
    <property type="nucleotide sequence ID" value="NZ_WIBF01000011.1"/>
</dbReference>
<dbReference type="PANTHER" id="PTHR30244">
    <property type="entry name" value="TRANSAMINASE"/>
    <property type="match status" value="1"/>
</dbReference>
<evidence type="ECO:0000313" key="6">
    <source>
        <dbReference type="Proteomes" id="UP000444174"/>
    </source>
</evidence>
<dbReference type="PIRSF" id="PIRSF000390">
    <property type="entry name" value="PLP_StrS"/>
    <property type="match status" value="1"/>
</dbReference>
<name>A0A843YMP7_9RHOB</name>
<evidence type="ECO:0000256" key="4">
    <source>
        <dbReference type="RuleBase" id="RU004508"/>
    </source>
</evidence>
<comment type="similarity">
    <text evidence="1 4">Belongs to the DegT/DnrJ/EryC1 family.</text>
</comment>
<dbReference type="SUPFAM" id="SSF53383">
    <property type="entry name" value="PLP-dependent transferases"/>
    <property type="match status" value="1"/>
</dbReference>
<keyword evidence="5" id="KW-0032">Aminotransferase</keyword>
<dbReference type="Proteomes" id="UP000444174">
    <property type="component" value="Unassembled WGS sequence"/>
</dbReference>
<keyword evidence="6" id="KW-1185">Reference proteome</keyword>
<dbReference type="Pfam" id="PF01041">
    <property type="entry name" value="DegT_DnrJ_EryC1"/>
    <property type="match status" value="1"/>
</dbReference>
<evidence type="ECO:0000256" key="3">
    <source>
        <dbReference type="PIRSR" id="PIRSR000390-2"/>
    </source>
</evidence>
<evidence type="ECO:0000256" key="2">
    <source>
        <dbReference type="PIRSR" id="PIRSR000390-1"/>
    </source>
</evidence>
<dbReference type="EMBL" id="WIBF01000011">
    <property type="protein sequence ID" value="MQQ09917.1"/>
    <property type="molecule type" value="Genomic_DNA"/>
</dbReference>
<dbReference type="AlphaFoldDB" id="A0A843YMP7"/>